<proteinExistence type="predicted"/>
<dbReference type="Proteomes" id="UP001175226">
    <property type="component" value="Unassembled WGS sequence"/>
</dbReference>
<evidence type="ECO:0000256" key="1">
    <source>
        <dbReference type="SAM" id="MobiDB-lite"/>
    </source>
</evidence>
<evidence type="ECO:0000313" key="2">
    <source>
        <dbReference type="EMBL" id="KAK0435626.1"/>
    </source>
</evidence>
<gene>
    <name evidence="2" type="ORF">EV421DRAFT_1834768</name>
</gene>
<evidence type="ECO:0000313" key="3">
    <source>
        <dbReference type="Proteomes" id="UP001175226"/>
    </source>
</evidence>
<protein>
    <submittedName>
        <fullName evidence="2">Uncharacterized protein</fullName>
    </submittedName>
</protein>
<feature type="region of interest" description="Disordered" evidence="1">
    <location>
        <begin position="1"/>
        <end position="38"/>
    </location>
</feature>
<keyword evidence="3" id="KW-1185">Reference proteome</keyword>
<dbReference type="EMBL" id="JAUEPT010000061">
    <property type="protein sequence ID" value="KAK0435626.1"/>
    <property type="molecule type" value="Genomic_DNA"/>
</dbReference>
<sequence>MSTNGLPVWKSGSRRRTTTQFNPPLPTPRITFTTPDNENLPIPSETLLALHATCAKVAQFSGITLTLAEDGSSGAVPS</sequence>
<dbReference type="AlphaFoldDB" id="A0AA39J5I4"/>
<name>A0AA39J5I4_9AGAR</name>
<comment type="caution">
    <text evidence="2">The sequence shown here is derived from an EMBL/GenBank/DDBJ whole genome shotgun (WGS) entry which is preliminary data.</text>
</comment>
<organism evidence="2 3">
    <name type="scientific">Armillaria borealis</name>
    <dbReference type="NCBI Taxonomy" id="47425"/>
    <lineage>
        <taxon>Eukaryota</taxon>
        <taxon>Fungi</taxon>
        <taxon>Dikarya</taxon>
        <taxon>Basidiomycota</taxon>
        <taxon>Agaricomycotina</taxon>
        <taxon>Agaricomycetes</taxon>
        <taxon>Agaricomycetidae</taxon>
        <taxon>Agaricales</taxon>
        <taxon>Marasmiineae</taxon>
        <taxon>Physalacriaceae</taxon>
        <taxon>Armillaria</taxon>
    </lineage>
</organism>
<accession>A0AA39J5I4</accession>
<reference evidence="2" key="1">
    <citation type="submission" date="2023-06" db="EMBL/GenBank/DDBJ databases">
        <authorList>
            <consortium name="Lawrence Berkeley National Laboratory"/>
            <person name="Ahrendt S."/>
            <person name="Sahu N."/>
            <person name="Indic B."/>
            <person name="Wong-Bajracharya J."/>
            <person name="Merenyi Z."/>
            <person name="Ke H.-M."/>
            <person name="Monk M."/>
            <person name="Kocsube S."/>
            <person name="Drula E."/>
            <person name="Lipzen A."/>
            <person name="Balint B."/>
            <person name="Henrissat B."/>
            <person name="Andreopoulos B."/>
            <person name="Martin F.M."/>
            <person name="Harder C.B."/>
            <person name="Rigling D."/>
            <person name="Ford K.L."/>
            <person name="Foster G.D."/>
            <person name="Pangilinan J."/>
            <person name="Papanicolaou A."/>
            <person name="Barry K."/>
            <person name="LaButti K."/>
            <person name="Viragh M."/>
            <person name="Koriabine M."/>
            <person name="Yan M."/>
            <person name="Riley R."/>
            <person name="Champramary S."/>
            <person name="Plett K.L."/>
            <person name="Tsai I.J."/>
            <person name="Slot J."/>
            <person name="Sipos G."/>
            <person name="Plett J."/>
            <person name="Nagy L.G."/>
            <person name="Grigoriev I.V."/>
        </authorList>
    </citation>
    <scope>NUCLEOTIDE SEQUENCE</scope>
    <source>
        <strain evidence="2">FPL87.14</strain>
    </source>
</reference>